<name>A0A5M3VVJ2_9ACTN</name>
<comment type="subcellular location">
    <subcellularLocation>
        <location evidence="1">Membrane</location>
    </subcellularLocation>
</comment>
<evidence type="ECO:0000313" key="4">
    <source>
        <dbReference type="Proteomes" id="UP000334990"/>
    </source>
</evidence>
<dbReference type="Proteomes" id="UP000334990">
    <property type="component" value="Unassembled WGS sequence"/>
</dbReference>
<protein>
    <recommendedName>
        <fullName evidence="5">Mce-associated membrane protein</fullName>
    </recommendedName>
</protein>
<dbReference type="RefSeq" id="WP_155336859.1">
    <property type="nucleotide sequence ID" value="NZ_BAAABN010000014.1"/>
</dbReference>
<dbReference type="GO" id="GO:0016020">
    <property type="term" value="C:membrane"/>
    <property type="evidence" value="ECO:0007669"/>
    <property type="project" value="UniProtKB-SubCell"/>
</dbReference>
<organism evidence="3 4">
    <name type="scientific">Acrocarpospora corrugata</name>
    <dbReference type="NCBI Taxonomy" id="35763"/>
    <lineage>
        <taxon>Bacteria</taxon>
        <taxon>Bacillati</taxon>
        <taxon>Actinomycetota</taxon>
        <taxon>Actinomycetes</taxon>
        <taxon>Streptosporangiales</taxon>
        <taxon>Streptosporangiaceae</taxon>
        <taxon>Acrocarpospora</taxon>
    </lineage>
</organism>
<keyword evidence="4" id="KW-1185">Reference proteome</keyword>
<dbReference type="OrthoDB" id="3395172at2"/>
<reference evidence="3 4" key="1">
    <citation type="submission" date="2019-10" db="EMBL/GenBank/DDBJ databases">
        <title>Whole genome shotgun sequence of Acrocarpospora corrugata NBRC 13972.</title>
        <authorList>
            <person name="Ichikawa N."/>
            <person name="Kimura A."/>
            <person name="Kitahashi Y."/>
            <person name="Komaki H."/>
            <person name="Oguchi A."/>
        </authorList>
    </citation>
    <scope>NUCLEOTIDE SEQUENCE [LARGE SCALE GENOMIC DNA]</scope>
    <source>
        <strain evidence="3 4">NBRC 13972</strain>
    </source>
</reference>
<gene>
    <name evidence="3" type="ORF">Acor_25880</name>
</gene>
<evidence type="ECO:0008006" key="5">
    <source>
        <dbReference type="Google" id="ProtNLM"/>
    </source>
</evidence>
<comment type="caution">
    <text evidence="3">The sequence shown here is derived from an EMBL/GenBank/DDBJ whole genome shotgun (WGS) entry which is preliminary data.</text>
</comment>
<dbReference type="PANTHER" id="PTHR37042">
    <property type="entry name" value="OUTER MEMBRANE PROTEIN RV1973"/>
    <property type="match status" value="1"/>
</dbReference>
<evidence type="ECO:0000256" key="1">
    <source>
        <dbReference type="ARBA" id="ARBA00004370"/>
    </source>
</evidence>
<proteinExistence type="predicted"/>
<evidence type="ECO:0000313" key="3">
    <source>
        <dbReference type="EMBL" id="GES00524.1"/>
    </source>
</evidence>
<sequence>MARDVRRAPAKLNAALVALTLAFAAGGWLAWQARAEELAVAADRQAAITAASTHAINLMSVDHRTIDSTLNRILATSTGEAKTGYQATLKAATLKNKVLQTGVLRASGLTSFTATDAQALVVADAVINWADRDDPAEERFYRWRMTLVKESGKWLVAKAELVS</sequence>
<evidence type="ECO:0000256" key="2">
    <source>
        <dbReference type="ARBA" id="ARBA00023136"/>
    </source>
</evidence>
<keyword evidence="2" id="KW-0472">Membrane</keyword>
<dbReference type="AlphaFoldDB" id="A0A5M3VVJ2"/>
<dbReference type="PANTHER" id="PTHR37042:SF4">
    <property type="entry name" value="OUTER MEMBRANE PROTEIN RV1973"/>
    <property type="match status" value="1"/>
</dbReference>
<dbReference type="EMBL" id="BLAD01000045">
    <property type="protein sequence ID" value="GES00524.1"/>
    <property type="molecule type" value="Genomic_DNA"/>
</dbReference>
<accession>A0A5M3VVJ2</accession>